<accession>A0A017HNM2</accession>
<evidence type="ECO:0000313" key="7">
    <source>
        <dbReference type="Proteomes" id="UP000019666"/>
    </source>
</evidence>
<evidence type="ECO:0000259" key="5">
    <source>
        <dbReference type="PROSITE" id="PS50931"/>
    </source>
</evidence>
<dbReference type="OrthoDB" id="9803030at2"/>
<feature type="domain" description="HTH lysR-type" evidence="5">
    <location>
        <begin position="16"/>
        <end position="73"/>
    </location>
</feature>
<keyword evidence="4" id="KW-0804">Transcription</keyword>
<evidence type="ECO:0000256" key="2">
    <source>
        <dbReference type="ARBA" id="ARBA00023015"/>
    </source>
</evidence>
<gene>
    <name evidence="6" type="ORF">Rumeso_02669</name>
</gene>
<dbReference type="SUPFAM" id="SSF46785">
    <property type="entry name" value="Winged helix' DNA-binding domain"/>
    <property type="match status" value="1"/>
</dbReference>
<dbReference type="EMBL" id="AOSK01000066">
    <property type="protein sequence ID" value="EYD75768.1"/>
    <property type="molecule type" value="Genomic_DNA"/>
</dbReference>
<evidence type="ECO:0000313" key="6">
    <source>
        <dbReference type="EMBL" id="EYD75768.1"/>
    </source>
</evidence>
<proteinExistence type="inferred from homology"/>
<keyword evidence="2" id="KW-0805">Transcription regulation</keyword>
<dbReference type="AlphaFoldDB" id="A0A017HNM2"/>
<dbReference type="Pfam" id="PF00126">
    <property type="entry name" value="HTH_1"/>
    <property type="match status" value="1"/>
</dbReference>
<dbReference type="InterPro" id="IPR005119">
    <property type="entry name" value="LysR_subst-bd"/>
</dbReference>
<dbReference type="Gene3D" id="1.10.10.10">
    <property type="entry name" value="Winged helix-like DNA-binding domain superfamily/Winged helix DNA-binding domain"/>
    <property type="match status" value="1"/>
</dbReference>
<dbReference type="InterPro" id="IPR036390">
    <property type="entry name" value="WH_DNA-bd_sf"/>
</dbReference>
<organism evidence="6 7">
    <name type="scientific">Rubellimicrobium mesophilum DSM 19309</name>
    <dbReference type="NCBI Taxonomy" id="442562"/>
    <lineage>
        <taxon>Bacteria</taxon>
        <taxon>Pseudomonadati</taxon>
        <taxon>Pseudomonadota</taxon>
        <taxon>Alphaproteobacteria</taxon>
        <taxon>Rhodobacterales</taxon>
        <taxon>Roseobacteraceae</taxon>
        <taxon>Rubellimicrobium</taxon>
    </lineage>
</organism>
<dbReference type="InterPro" id="IPR050950">
    <property type="entry name" value="HTH-type_LysR_regulators"/>
</dbReference>
<sequence>MDGSLDGSGRLLRRGLKLAHLRLMAALGETGAIGLAAARLGVTQPAASRLLAEVEDLVGRPLHLRSGRGIVLTPEGQALARRAARALAEVTSAEREMGDLGRGLSGHVRLGAVTGPALDRVLPALRAARLALPNVTTEVEVAPSEPLADLLLAGRLDFALARLPENREAALFDLEPLGEEQVELVARPGHALARRREIAPRDLLDYDWVLPGPGTLLRRTVLERLASLGLPPPPGRLATSSFLLTLALLRESNAIAPLASAVARRFASGPEAGLVVLPLDLGIVVPAFGLMTLRGARLTPAAERLRDLVRTQVP</sequence>
<keyword evidence="3" id="KW-0238">DNA-binding</keyword>
<comment type="caution">
    <text evidence="6">The sequence shown here is derived from an EMBL/GenBank/DDBJ whole genome shotgun (WGS) entry which is preliminary data.</text>
</comment>
<dbReference type="InterPro" id="IPR000847">
    <property type="entry name" value="LysR_HTH_N"/>
</dbReference>
<dbReference type="GO" id="GO:0005829">
    <property type="term" value="C:cytosol"/>
    <property type="evidence" value="ECO:0007669"/>
    <property type="project" value="TreeGrafter"/>
</dbReference>
<dbReference type="Pfam" id="PF03466">
    <property type="entry name" value="LysR_substrate"/>
    <property type="match status" value="1"/>
</dbReference>
<dbReference type="HOGENOM" id="CLU_039613_6_0_5"/>
<protein>
    <recommendedName>
        <fullName evidence="5">HTH lysR-type domain-containing protein</fullName>
    </recommendedName>
</protein>
<dbReference type="PANTHER" id="PTHR30419:SF8">
    <property type="entry name" value="NITROGEN ASSIMILATION TRANSCRIPTIONAL ACTIVATOR-RELATED"/>
    <property type="match status" value="1"/>
</dbReference>
<evidence type="ECO:0000256" key="4">
    <source>
        <dbReference type="ARBA" id="ARBA00023163"/>
    </source>
</evidence>
<reference evidence="6 7" key="1">
    <citation type="submission" date="2013-02" db="EMBL/GenBank/DDBJ databases">
        <authorList>
            <person name="Fiebig A."/>
            <person name="Goeker M."/>
            <person name="Klenk H.-P.P."/>
        </authorList>
    </citation>
    <scope>NUCLEOTIDE SEQUENCE [LARGE SCALE GENOMIC DNA]</scope>
    <source>
        <strain evidence="6 7">DSM 19309</strain>
    </source>
</reference>
<evidence type="ECO:0000256" key="1">
    <source>
        <dbReference type="ARBA" id="ARBA00009437"/>
    </source>
</evidence>
<dbReference type="Proteomes" id="UP000019666">
    <property type="component" value="Unassembled WGS sequence"/>
</dbReference>
<dbReference type="GO" id="GO:0003677">
    <property type="term" value="F:DNA binding"/>
    <property type="evidence" value="ECO:0007669"/>
    <property type="project" value="UniProtKB-KW"/>
</dbReference>
<dbReference type="PROSITE" id="PS50931">
    <property type="entry name" value="HTH_LYSR"/>
    <property type="match status" value="1"/>
</dbReference>
<dbReference type="PANTHER" id="PTHR30419">
    <property type="entry name" value="HTH-TYPE TRANSCRIPTIONAL REGULATOR YBHD"/>
    <property type="match status" value="1"/>
</dbReference>
<name>A0A017HNM2_9RHOB</name>
<dbReference type="SUPFAM" id="SSF53850">
    <property type="entry name" value="Periplasmic binding protein-like II"/>
    <property type="match status" value="1"/>
</dbReference>
<keyword evidence="7" id="KW-1185">Reference proteome</keyword>
<dbReference type="STRING" id="442562.Rumeso_02669"/>
<dbReference type="RefSeq" id="WP_037284158.1">
    <property type="nucleotide sequence ID" value="NZ_KK088636.1"/>
</dbReference>
<comment type="similarity">
    <text evidence="1">Belongs to the LysR transcriptional regulatory family.</text>
</comment>
<dbReference type="InterPro" id="IPR036388">
    <property type="entry name" value="WH-like_DNA-bd_sf"/>
</dbReference>
<dbReference type="Gene3D" id="3.40.190.290">
    <property type="match status" value="1"/>
</dbReference>
<evidence type="ECO:0000256" key="3">
    <source>
        <dbReference type="ARBA" id="ARBA00023125"/>
    </source>
</evidence>
<dbReference type="GO" id="GO:0003700">
    <property type="term" value="F:DNA-binding transcription factor activity"/>
    <property type="evidence" value="ECO:0007669"/>
    <property type="project" value="InterPro"/>
</dbReference>